<dbReference type="EMBL" id="LR797254">
    <property type="protein sequence ID" value="CAB4198069.1"/>
    <property type="molecule type" value="Genomic_DNA"/>
</dbReference>
<evidence type="ECO:0000313" key="2">
    <source>
        <dbReference type="EMBL" id="CAB4198069.1"/>
    </source>
</evidence>
<dbReference type="EMBL" id="LR796844">
    <property type="protein sequence ID" value="CAB4169722.1"/>
    <property type="molecule type" value="Genomic_DNA"/>
</dbReference>
<proteinExistence type="predicted"/>
<protein>
    <submittedName>
        <fullName evidence="1">Uncharacterized protein</fullName>
    </submittedName>
</protein>
<organism evidence="1">
    <name type="scientific">uncultured Caudovirales phage</name>
    <dbReference type="NCBI Taxonomy" id="2100421"/>
    <lineage>
        <taxon>Viruses</taxon>
        <taxon>Duplodnaviria</taxon>
        <taxon>Heunggongvirae</taxon>
        <taxon>Uroviricota</taxon>
        <taxon>Caudoviricetes</taxon>
        <taxon>Peduoviridae</taxon>
        <taxon>Maltschvirus</taxon>
        <taxon>Maltschvirus maltsch</taxon>
    </lineage>
</organism>
<gene>
    <name evidence="2" type="ORF">UFOVP1305_49</name>
    <name evidence="1" type="ORF">UFOVP896_87</name>
</gene>
<evidence type="ECO:0000313" key="1">
    <source>
        <dbReference type="EMBL" id="CAB4169722.1"/>
    </source>
</evidence>
<reference evidence="1" key="1">
    <citation type="submission" date="2020-05" db="EMBL/GenBank/DDBJ databases">
        <authorList>
            <person name="Chiriac C."/>
            <person name="Salcher M."/>
            <person name="Ghai R."/>
            <person name="Kavagutti S V."/>
        </authorList>
    </citation>
    <scope>NUCLEOTIDE SEQUENCE</scope>
</reference>
<accession>A0A6J5PF05</accession>
<sequence>MSYSTSLSAYNIGDTVRMTFTVTSTTGALTNTPVRLLVGRPESTTLVYSSSALSHPSVGLWRKDVQVSEAGRWSYRWASSGAVVQVDEGAFAVFNKKASTST</sequence>
<name>A0A6J5PF05_9CAUD</name>